<dbReference type="InterPro" id="IPR036582">
    <property type="entry name" value="Mao_N_sf"/>
</dbReference>
<dbReference type="EMBL" id="JAGGKV010000038">
    <property type="protein sequence ID" value="MBP1967662.1"/>
    <property type="molecule type" value="Genomic_DNA"/>
</dbReference>
<organism evidence="3 4">
    <name type="scientific">Paenibacillus aceris</name>
    <dbReference type="NCBI Taxonomy" id="869555"/>
    <lineage>
        <taxon>Bacteria</taxon>
        <taxon>Bacillati</taxon>
        <taxon>Bacillota</taxon>
        <taxon>Bacilli</taxon>
        <taxon>Bacillales</taxon>
        <taxon>Paenibacillaceae</taxon>
        <taxon>Paenibacillus</taxon>
    </lineage>
</organism>
<sequence length="521" mass="56942">MKKIFRTLVLAITIGGVAALPTAFAEDAPTTPALTPVYATDMVSIIMGEPNFAVNGAYHELEEGLLTKAVMVDDSVLAPLQDIIGTLGGTFQWDEVAKKTTVVLNGSTLVLTMGERVASVNGQPKTAPVSSRVTDGRVFLPVRFVMESVGCLVSWDANRTRITATYTHPEAAAGSGGMAKGGKVTFATMIDQPAQWYGSDEAKQVADNILGFQNKDGGWIKLETDVDMTKPISGTGALNVKVQSTIDNDATFSEMSFLAKVYNASKVEKYRNSFYKGLDYVQSGQYGNGGWPQFFPGGVGYQSHITLNDNVMINILEVMRDVANRTVDYAYVDDAYAAKAKVAYDKGVTLLLKLQISTDGKKTGWAQQYDENSLEPTVGRAYELASVSSLESVGVIRFLMSIDKPSAEVVDAVQSAVAWLNEVKITGVKVGKKVDPTLEFGSDRVLVNDAKAPLLWARFYEIGTYKPIFSSRDGVKKYDMADISYERRNKYSWYNSTPANLLANDYPLWQQKWAPDNNVLK</sequence>
<reference evidence="3 4" key="1">
    <citation type="submission" date="2021-03" db="EMBL/GenBank/DDBJ databases">
        <title>Genomic Encyclopedia of Type Strains, Phase IV (KMG-IV): sequencing the most valuable type-strain genomes for metagenomic binning, comparative biology and taxonomic classification.</title>
        <authorList>
            <person name="Goeker M."/>
        </authorList>
    </citation>
    <scope>NUCLEOTIDE SEQUENCE [LARGE SCALE GENOMIC DNA]</scope>
    <source>
        <strain evidence="3 4">DSM 24950</strain>
    </source>
</reference>
<feature type="domain" description="Copper amine oxidase-like N-terminal" evidence="2">
    <location>
        <begin position="68"/>
        <end position="162"/>
    </location>
</feature>
<dbReference type="Gene3D" id="1.50.10.20">
    <property type="match status" value="1"/>
</dbReference>
<dbReference type="Proteomes" id="UP001519344">
    <property type="component" value="Unassembled WGS sequence"/>
</dbReference>
<keyword evidence="4" id="KW-1185">Reference proteome</keyword>
<evidence type="ECO:0000313" key="3">
    <source>
        <dbReference type="EMBL" id="MBP1967662.1"/>
    </source>
</evidence>
<feature type="chain" id="PRO_5045993453" evidence="1">
    <location>
        <begin position="26"/>
        <end position="521"/>
    </location>
</feature>
<name>A0ABS4I9P8_9BACL</name>
<comment type="caution">
    <text evidence="3">The sequence shown here is derived from an EMBL/GenBank/DDBJ whole genome shotgun (WGS) entry which is preliminary data.</text>
</comment>
<dbReference type="InterPro" id="IPR012669">
    <property type="entry name" value="Pectate_lyase"/>
</dbReference>
<dbReference type="SUPFAM" id="SSF55383">
    <property type="entry name" value="Copper amine oxidase, domain N"/>
    <property type="match status" value="1"/>
</dbReference>
<keyword evidence="3" id="KW-0456">Lyase</keyword>
<dbReference type="Pfam" id="PF07833">
    <property type="entry name" value="Cu_amine_oxidN1"/>
    <property type="match status" value="1"/>
</dbReference>
<evidence type="ECO:0000259" key="2">
    <source>
        <dbReference type="Pfam" id="PF07833"/>
    </source>
</evidence>
<keyword evidence="1" id="KW-0732">Signal</keyword>
<dbReference type="InterPro" id="IPR012854">
    <property type="entry name" value="Cu_amine_oxidase-like_N"/>
</dbReference>
<feature type="signal peptide" evidence="1">
    <location>
        <begin position="1"/>
        <end position="25"/>
    </location>
</feature>
<protein>
    <submittedName>
        <fullName evidence="3">PelA/Pel-15E family pectate lyase</fullName>
    </submittedName>
</protein>
<evidence type="ECO:0000313" key="4">
    <source>
        <dbReference type="Proteomes" id="UP001519344"/>
    </source>
</evidence>
<dbReference type="NCBIfam" id="TIGR02474">
    <property type="entry name" value="pec_lyase"/>
    <property type="match status" value="1"/>
</dbReference>
<dbReference type="Pfam" id="PF09492">
    <property type="entry name" value="Pec_lyase"/>
    <property type="match status" value="1"/>
</dbReference>
<proteinExistence type="predicted"/>
<evidence type="ECO:0000256" key="1">
    <source>
        <dbReference type="SAM" id="SignalP"/>
    </source>
</evidence>
<dbReference type="SUPFAM" id="SSF81853">
    <property type="entry name" value="Family 10 polysaccharide lyase"/>
    <property type="match status" value="1"/>
</dbReference>
<dbReference type="RefSeq" id="WP_167062954.1">
    <property type="nucleotide sequence ID" value="NZ_JAAOZR010000025.1"/>
</dbReference>
<accession>A0ABS4I9P8</accession>
<dbReference type="GO" id="GO:0016829">
    <property type="term" value="F:lyase activity"/>
    <property type="evidence" value="ECO:0007669"/>
    <property type="project" value="UniProtKB-KW"/>
</dbReference>
<dbReference type="Gene3D" id="3.30.457.10">
    <property type="entry name" value="Copper amine oxidase-like, N-terminal domain"/>
    <property type="match status" value="1"/>
</dbReference>
<gene>
    <name evidence="3" type="ORF">J2Z65_006934</name>
</gene>